<dbReference type="EMBL" id="CAEY01000467">
    <property type="status" value="NOT_ANNOTATED_CDS"/>
    <property type="molecule type" value="Genomic_DNA"/>
</dbReference>
<reference evidence="3" key="1">
    <citation type="submission" date="2011-08" db="EMBL/GenBank/DDBJ databases">
        <authorList>
            <person name="Rombauts S."/>
        </authorList>
    </citation>
    <scope>NUCLEOTIDE SEQUENCE</scope>
    <source>
        <strain evidence="3">London</strain>
    </source>
</reference>
<evidence type="ECO:0000313" key="3">
    <source>
        <dbReference type="Proteomes" id="UP000015104"/>
    </source>
</evidence>
<organism evidence="2 3">
    <name type="scientific">Tetranychus urticae</name>
    <name type="common">Two-spotted spider mite</name>
    <dbReference type="NCBI Taxonomy" id="32264"/>
    <lineage>
        <taxon>Eukaryota</taxon>
        <taxon>Metazoa</taxon>
        <taxon>Ecdysozoa</taxon>
        <taxon>Arthropoda</taxon>
        <taxon>Chelicerata</taxon>
        <taxon>Arachnida</taxon>
        <taxon>Acari</taxon>
        <taxon>Acariformes</taxon>
        <taxon>Trombidiformes</taxon>
        <taxon>Prostigmata</taxon>
        <taxon>Eleutherengona</taxon>
        <taxon>Raphignathae</taxon>
        <taxon>Tetranychoidea</taxon>
        <taxon>Tetranychidae</taxon>
        <taxon>Tetranychus</taxon>
    </lineage>
</organism>
<keyword evidence="1" id="KW-0812">Transmembrane</keyword>
<reference evidence="2" key="2">
    <citation type="submission" date="2015-06" db="UniProtKB">
        <authorList>
            <consortium name="EnsemblMetazoa"/>
        </authorList>
    </citation>
    <scope>IDENTIFICATION</scope>
</reference>
<protein>
    <submittedName>
        <fullName evidence="2">Uncharacterized protein</fullName>
    </submittedName>
</protein>
<evidence type="ECO:0000256" key="1">
    <source>
        <dbReference type="SAM" id="Phobius"/>
    </source>
</evidence>
<feature type="transmembrane region" description="Helical" evidence="1">
    <location>
        <begin position="42"/>
        <end position="61"/>
    </location>
</feature>
<keyword evidence="3" id="KW-1185">Reference proteome</keyword>
<accession>T1JSS0</accession>
<evidence type="ECO:0000313" key="2">
    <source>
        <dbReference type="EnsemblMetazoa" id="tetur01g11520.1"/>
    </source>
</evidence>
<name>T1JSS0_TETUR</name>
<dbReference type="HOGENOM" id="CLU_2530360_0_0_1"/>
<proteinExistence type="predicted"/>
<dbReference type="Proteomes" id="UP000015104">
    <property type="component" value="Unassembled WGS sequence"/>
</dbReference>
<sequence>MKHFLHDKTKANGEKANVQEESRVSTFDSVLTMTGMFAIDPLTYAVHWLIFIFSLLMVFLINTTPVDNSLNGNLALVGIQRLLT</sequence>
<dbReference type="EnsemblMetazoa" id="tetur01g11520.1">
    <property type="protein sequence ID" value="tetur01g11520.1"/>
    <property type="gene ID" value="tetur01g11520"/>
</dbReference>
<dbReference type="AlphaFoldDB" id="T1JSS0"/>
<keyword evidence="1" id="KW-1133">Transmembrane helix</keyword>
<keyword evidence="1" id="KW-0472">Membrane</keyword>